<gene>
    <name evidence="1" type="ORF">KDAU_14510</name>
</gene>
<keyword evidence="2" id="KW-1185">Reference proteome</keyword>
<dbReference type="Proteomes" id="UP000287224">
    <property type="component" value="Unassembled WGS sequence"/>
</dbReference>
<evidence type="ECO:0000313" key="1">
    <source>
        <dbReference type="EMBL" id="GCE04122.1"/>
    </source>
</evidence>
<name>A0A401ZBA2_9CHLR</name>
<organism evidence="1 2">
    <name type="scientific">Dictyobacter aurantiacus</name>
    <dbReference type="NCBI Taxonomy" id="1936993"/>
    <lineage>
        <taxon>Bacteria</taxon>
        <taxon>Bacillati</taxon>
        <taxon>Chloroflexota</taxon>
        <taxon>Ktedonobacteria</taxon>
        <taxon>Ktedonobacterales</taxon>
        <taxon>Dictyobacteraceae</taxon>
        <taxon>Dictyobacter</taxon>
    </lineage>
</organism>
<accession>A0A401ZBA2</accession>
<comment type="caution">
    <text evidence="1">The sequence shown here is derived from an EMBL/GenBank/DDBJ whole genome shotgun (WGS) entry which is preliminary data.</text>
</comment>
<proteinExistence type="predicted"/>
<sequence>MDVRHILTDLVSIGAQGVPLHTLCANRHNQDVRKPLATQKKGRTRAQTLFSLKSSQNTEMTPPERAKHHGWYIRVPPDALLSYPLYNIRSG</sequence>
<dbReference type="AlphaFoldDB" id="A0A401ZBA2"/>
<evidence type="ECO:0000313" key="2">
    <source>
        <dbReference type="Proteomes" id="UP000287224"/>
    </source>
</evidence>
<reference evidence="2" key="1">
    <citation type="submission" date="2018-12" db="EMBL/GenBank/DDBJ databases">
        <title>Tengunoibacter tsumagoiensis gen. nov., sp. nov., Dictyobacter kobayashii sp. nov., D. alpinus sp. nov., and D. joshuensis sp. nov. and description of Dictyobacteraceae fam. nov. within the order Ktedonobacterales isolated from Tengu-no-mugimeshi.</title>
        <authorList>
            <person name="Wang C.M."/>
            <person name="Zheng Y."/>
            <person name="Sakai Y."/>
            <person name="Toyoda A."/>
            <person name="Minakuchi Y."/>
            <person name="Abe K."/>
            <person name="Yokota A."/>
            <person name="Yabe S."/>
        </authorList>
    </citation>
    <scope>NUCLEOTIDE SEQUENCE [LARGE SCALE GENOMIC DNA]</scope>
    <source>
        <strain evidence="2">S-27</strain>
    </source>
</reference>
<dbReference type="EMBL" id="BIFQ01000001">
    <property type="protein sequence ID" value="GCE04122.1"/>
    <property type="molecule type" value="Genomic_DNA"/>
</dbReference>
<protein>
    <submittedName>
        <fullName evidence="1">Uncharacterized protein</fullName>
    </submittedName>
</protein>